<proteinExistence type="predicted"/>
<dbReference type="Proteomes" id="UP001141806">
    <property type="component" value="Unassembled WGS sequence"/>
</dbReference>
<dbReference type="AlphaFoldDB" id="A0A9Q0GXH4"/>
<accession>A0A9Q0GXH4</accession>
<protein>
    <submittedName>
        <fullName evidence="2">Uncharacterized protein</fullName>
    </submittedName>
</protein>
<dbReference type="EMBL" id="JAMYWD010000011">
    <property type="protein sequence ID" value="KAJ4956032.1"/>
    <property type="molecule type" value="Genomic_DNA"/>
</dbReference>
<evidence type="ECO:0000313" key="3">
    <source>
        <dbReference type="Proteomes" id="UP001141806"/>
    </source>
</evidence>
<evidence type="ECO:0000256" key="1">
    <source>
        <dbReference type="SAM" id="MobiDB-lite"/>
    </source>
</evidence>
<reference evidence="2" key="1">
    <citation type="journal article" date="2023" name="Plant J.">
        <title>The genome of the king protea, Protea cynaroides.</title>
        <authorList>
            <person name="Chang J."/>
            <person name="Duong T.A."/>
            <person name="Schoeman C."/>
            <person name="Ma X."/>
            <person name="Roodt D."/>
            <person name="Barker N."/>
            <person name="Li Z."/>
            <person name="Van de Peer Y."/>
            <person name="Mizrachi E."/>
        </authorList>
    </citation>
    <scope>NUCLEOTIDE SEQUENCE</scope>
    <source>
        <tissue evidence="2">Young leaves</tissue>
    </source>
</reference>
<name>A0A9Q0GXH4_9MAGN</name>
<organism evidence="2 3">
    <name type="scientific">Protea cynaroides</name>
    <dbReference type="NCBI Taxonomy" id="273540"/>
    <lineage>
        <taxon>Eukaryota</taxon>
        <taxon>Viridiplantae</taxon>
        <taxon>Streptophyta</taxon>
        <taxon>Embryophyta</taxon>
        <taxon>Tracheophyta</taxon>
        <taxon>Spermatophyta</taxon>
        <taxon>Magnoliopsida</taxon>
        <taxon>Proteales</taxon>
        <taxon>Proteaceae</taxon>
        <taxon>Protea</taxon>
    </lineage>
</organism>
<keyword evidence="3" id="KW-1185">Reference proteome</keyword>
<feature type="region of interest" description="Disordered" evidence="1">
    <location>
        <begin position="28"/>
        <end position="53"/>
    </location>
</feature>
<gene>
    <name evidence="2" type="ORF">NE237_012815</name>
</gene>
<comment type="caution">
    <text evidence="2">The sequence shown here is derived from an EMBL/GenBank/DDBJ whole genome shotgun (WGS) entry which is preliminary data.</text>
</comment>
<sequence length="104" mass="11577">MLTVRPRRQISDDDAMVRESFIDTGNVEDQQGQSSHEATVTDITGNVGNQEGESISHDKATVTVGNQEGEFMAIETEVGEEREDRNEEEFEKKGLTKAFLKPFG</sequence>
<evidence type="ECO:0000313" key="2">
    <source>
        <dbReference type="EMBL" id="KAJ4956032.1"/>
    </source>
</evidence>